<dbReference type="InterPro" id="IPR019775">
    <property type="entry name" value="WD40_repeat_CS"/>
</dbReference>
<organism evidence="7 8">
    <name type="scientific">Rotaria sordida</name>
    <dbReference type="NCBI Taxonomy" id="392033"/>
    <lineage>
        <taxon>Eukaryota</taxon>
        <taxon>Metazoa</taxon>
        <taxon>Spiralia</taxon>
        <taxon>Gnathifera</taxon>
        <taxon>Rotifera</taxon>
        <taxon>Eurotatoria</taxon>
        <taxon>Bdelloidea</taxon>
        <taxon>Philodinida</taxon>
        <taxon>Philodinidae</taxon>
        <taxon>Rotaria</taxon>
    </lineage>
</organism>
<comment type="caution">
    <text evidence="7">The sequence shown here is derived from an EMBL/GenBank/DDBJ whole genome shotgun (WGS) entry which is preliminary data.</text>
</comment>
<dbReference type="Pfam" id="PF13499">
    <property type="entry name" value="EF-hand_7"/>
    <property type="match status" value="1"/>
</dbReference>
<dbReference type="PROSITE" id="PS00018">
    <property type="entry name" value="EF_HAND_1"/>
    <property type="match status" value="1"/>
</dbReference>
<dbReference type="PROSITE" id="PS00678">
    <property type="entry name" value="WD_REPEATS_1"/>
    <property type="match status" value="1"/>
</dbReference>
<dbReference type="PROSITE" id="PS50222">
    <property type="entry name" value="EF_HAND_2"/>
    <property type="match status" value="1"/>
</dbReference>
<gene>
    <name evidence="7" type="ORF">ZHD862_LOCUS2563</name>
</gene>
<dbReference type="Proteomes" id="UP000663864">
    <property type="component" value="Unassembled WGS sequence"/>
</dbReference>
<evidence type="ECO:0000259" key="6">
    <source>
        <dbReference type="PROSITE" id="PS50222"/>
    </source>
</evidence>
<dbReference type="EMBL" id="CAJNOT010000051">
    <property type="protein sequence ID" value="CAF0803946.1"/>
    <property type="molecule type" value="Genomic_DNA"/>
</dbReference>
<evidence type="ECO:0000256" key="2">
    <source>
        <dbReference type="ARBA" id="ARBA00022737"/>
    </source>
</evidence>
<keyword evidence="1 4" id="KW-0853">WD repeat</keyword>
<dbReference type="InterPro" id="IPR001680">
    <property type="entry name" value="WD40_rpt"/>
</dbReference>
<keyword evidence="2" id="KW-0677">Repeat</keyword>
<dbReference type="InterPro" id="IPR002048">
    <property type="entry name" value="EF_hand_dom"/>
</dbReference>
<evidence type="ECO:0000256" key="4">
    <source>
        <dbReference type="PROSITE-ProRule" id="PRU00221"/>
    </source>
</evidence>
<reference evidence="7" key="1">
    <citation type="submission" date="2021-02" db="EMBL/GenBank/DDBJ databases">
        <authorList>
            <person name="Nowell W R."/>
        </authorList>
    </citation>
    <scope>NUCLEOTIDE SEQUENCE</scope>
</reference>
<feature type="domain" description="EF-hand" evidence="6">
    <location>
        <begin position="507"/>
        <end position="542"/>
    </location>
</feature>
<dbReference type="PANTHER" id="PTHR44324">
    <property type="entry name" value="WD40 REPEAT DOMAIN 95"/>
    <property type="match status" value="1"/>
</dbReference>
<dbReference type="PROSITE" id="PS50082">
    <property type="entry name" value="WD_REPEATS_2"/>
    <property type="match status" value="2"/>
</dbReference>
<dbReference type="SMART" id="SM00320">
    <property type="entry name" value="WD40"/>
    <property type="match status" value="5"/>
</dbReference>
<dbReference type="InterPro" id="IPR036322">
    <property type="entry name" value="WD40_repeat_dom_sf"/>
</dbReference>
<evidence type="ECO:0000313" key="8">
    <source>
        <dbReference type="Proteomes" id="UP000663864"/>
    </source>
</evidence>
<dbReference type="Gene3D" id="2.130.10.10">
    <property type="entry name" value="YVTN repeat-like/Quinoprotein amine dehydrogenase"/>
    <property type="match status" value="2"/>
</dbReference>
<dbReference type="InterPro" id="IPR011992">
    <property type="entry name" value="EF-hand-dom_pair"/>
</dbReference>
<dbReference type="GO" id="GO:0005509">
    <property type="term" value="F:calcium ion binding"/>
    <property type="evidence" value="ECO:0007669"/>
    <property type="project" value="InterPro"/>
</dbReference>
<dbReference type="SUPFAM" id="SSF47473">
    <property type="entry name" value="EF-hand"/>
    <property type="match status" value="1"/>
</dbReference>
<feature type="repeat" description="WD" evidence="4">
    <location>
        <begin position="85"/>
        <end position="117"/>
    </location>
</feature>
<evidence type="ECO:0000256" key="3">
    <source>
        <dbReference type="ARBA" id="ARBA00022837"/>
    </source>
</evidence>
<dbReference type="PANTHER" id="PTHR44324:SF1">
    <property type="entry name" value="WD REPEAT-CONTAINING PROTEIN 49"/>
    <property type="match status" value="1"/>
</dbReference>
<dbReference type="SMART" id="SM00054">
    <property type="entry name" value="EFh"/>
    <property type="match status" value="3"/>
</dbReference>
<dbReference type="InterPro" id="IPR015943">
    <property type="entry name" value="WD40/YVTN_repeat-like_dom_sf"/>
</dbReference>
<keyword evidence="3" id="KW-0106">Calcium</keyword>
<feature type="repeat" description="WD" evidence="4">
    <location>
        <begin position="181"/>
        <end position="223"/>
    </location>
</feature>
<dbReference type="Gene3D" id="1.10.238.10">
    <property type="entry name" value="EF-hand"/>
    <property type="match status" value="2"/>
</dbReference>
<protein>
    <recommendedName>
        <fullName evidence="6">EF-hand domain-containing protein</fullName>
    </recommendedName>
</protein>
<feature type="region of interest" description="Disordered" evidence="5">
    <location>
        <begin position="412"/>
        <end position="444"/>
    </location>
</feature>
<sequence>MLKNKMDIFCWFDDSRSRLFASFRTNISMLEIKPELKDRIMTHDRSIVAARYVVRQKQVMIVCQAGDVSFWSLEGQKTKRFSEQHTGENFDTTCLGFDEFGEKFYTGGSDGKIRIWNYNGRILQTLDAGKGTAVEITQIEAIKRRIVAVGWSKHLTVFRDLQQVEGRPSAPTEWKGEKDKTEGHDDDIVCMAVTLFFPQLLASGSTDGEICIWNTSSELFVRRLDQRKRSPNDTQAKLQDNAADFAITMLRFLDKRMATSTNNNLAGANLLSCGGIGFVRFWNVHTGKLISEFQAHTDVSSVIMEIDMHNKYLGTGDVNGLVKLWDIEQYCLQSDSITVGKSLPPLLAEFTAHSDSITCIDFLEKDERMFILTSSSDCSVVLSDINGNPYGTFGQPNQWRLDMDLSKINEENLQANRNKDDNKSQEEYSKENDEESRSVLSQDIDNMSSVTDEEMLTRRSNVWESTSIGKLNTYIWMTMFNFIDVNTDSRLSYLEFRSWMLMIDATLAEHELLQIFNEMDRNGDGFIQYKEFRDYFGDDLLTSEVNVAQLTTLFNEINTDQSETITLDQLLAFFNRFSTMITKEEAQLFLGMVSDVGNENTITLKEFLKAMRE</sequence>
<feature type="compositionally biased region" description="Basic and acidic residues" evidence="5">
    <location>
        <begin position="417"/>
        <end position="437"/>
    </location>
</feature>
<dbReference type="InterPro" id="IPR051242">
    <property type="entry name" value="WD-EF-hand_domain"/>
</dbReference>
<dbReference type="InterPro" id="IPR018247">
    <property type="entry name" value="EF_Hand_1_Ca_BS"/>
</dbReference>
<name>A0A813T1H2_9BILA</name>
<evidence type="ECO:0000256" key="5">
    <source>
        <dbReference type="SAM" id="MobiDB-lite"/>
    </source>
</evidence>
<evidence type="ECO:0000313" key="7">
    <source>
        <dbReference type="EMBL" id="CAF0803946.1"/>
    </source>
</evidence>
<evidence type="ECO:0000256" key="1">
    <source>
        <dbReference type="ARBA" id="ARBA00022574"/>
    </source>
</evidence>
<accession>A0A813T1H2</accession>
<dbReference type="Pfam" id="PF00400">
    <property type="entry name" value="WD40"/>
    <property type="match status" value="4"/>
</dbReference>
<dbReference type="SUPFAM" id="SSF50978">
    <property type="entry name" value="WD40 repeat-like"/>
    <property type="match status" value="1"/>
</dbReference>
<dbReference type="AlphaFoldDB" id="A0A813T1H2"/>
<proteinExistence type="predicted"/>